<name>A0A5N5DF77_9PEZI</name>
<keyword evidence="3" id="KW-1185">Reference proteome</keyword>
<gene>
    <name evidence="2" type="ORF">DBV05_g5155</name>
</gene>
<feature type="domain" description="FAD-dependent urate hydroxylase HpyO/Asp monooxygenase CreE-like FAD/NAD(P)-binding" evidence="1">
    <location>
        <begin position="8"/>
        <end position="48"/>
    </location>
</feature>
<reference evidence="2 3" key="1">
    <citation type="journal article" date="2019" name="Sci. Rep.">
        <title>A multi-omics analysis of the grapevine pathogen Lasiodiplodia theobromae reveals that temperature affects the expression of virulence- and pathogenicity-related genes.</title>
        <authorList>
            <person name="Felix C."/>
            <person name="Meneses R."/>
            <person name="Goncalves M.F.M."/>
            <person name="Tilleman L."/>
            <person name="Duarte A.S."/>
            <person name="Jorrin-Novo J.V."/>
            <person name="Van de Peer Y."/>
            <person name="Deforce D."/>
            <person name="Van Nieuwerburgh F."/>
            <person name="Esteves A.C."/>
            <person name="Alves A."/>
        </authorList>
    </citation>
    <scope>NUCLEOTIDE SEQUENCE [LARGE SCALE GENOMIC DNA]</scope>
    <source>
        <strain evidence="2 3">LA-SOL3</strain>
    </source>
</reference>
<dbReference type="Proteomes" id="UP000325902">
    <property type="component" value="Unassembled WGS sequence"/>
</dbReference>
<feature type="non-terminal residue" evidence="2">
    <location>
        <position position="60"/>
    </location>
</feature>
<dbReference type="Gene3D" id="3.50.50.60">
    <property type="entry name" value="FAD/NAD(P)-binding domain"/>
    <property type="match status" value="1"/>
</dbReference>
<accession>A0A5N5DF77</accession>
<dbReference type="SUPFAM" id="SSF51905">
    <property type="entry name" value="FAD/NAD(P)-binding domain"/>
    <property type="match status" value="1"/>
</dbReference>
<sequence length="60" mass="6287">MPINHIIISGAGPSGLLLALLLARHPSPHPINITLFDAGNGFDPRPRAAYYGPASVPFLA</sequence>
<dbReference type="EMBL" id="VCHE01000026">
    <property type="protein sequence ID" value="KAB2576140.1"/>
    <property type="molecule type" value="Genomic_DNA"/>
</dbReference>
<dbReference type="AlphaFoldDB" id="A0A5N5DF77"/>
<dbReference type="InterPro" id="IPR036188">
    <property type="entry name" value="FAD/NAD-bd_sf"/>
</dbReference>
<protein>
    <recommendedName>
        <fullName evidence="1">FAD-dependent urate hydroxylase HpyO/Asp monooxygenase CreE-like FAD/NAD(P)-binding domain-containing protein</fullName>
    </recommendedName>
</protein>
<comment type="caution">
    <text evidence="2">The sequence shown here is derived from an EMBL/GenBank/DDBJ whole genome shotgun (WGS) entry which is preliminary data.</text>
</comment>
<dbReference type="InterPro" id="IPR038732">
    <property type="entry name" value="HpyO/CreE_NAD-binding"/>
</dbReference>
<evidence type="ECO:0000313" key="3">
    <source>
        <dbReference type="Proteomes" id="UP000325902"/>
    </source>
</evidence>
<evidence type="ECO:0000259" key="1">
    <source>
        <dbReference type="Pfam" id="PF13454"/>
    </source>
</evidence>
<dbReference type="Pfam" id="PF13454">
    <property type="entry name" value="NAD_binding_9"/>
    <property type="match status" value="1"/>
</dbReference>
<evidence type="ECO:0000313" key="2">
    <source>
        <dbReference type="EMBL" id="KAB2576140.1"/>
    </source>
</evidence>
<proteinExistence type="predicted"/>
<organism evidence="2 3">
    <name type="scientific">Lasiodiplodia theobromae</name>
    <dbReference type="NCBI Taxonomy" id="45133"/>
    <lineage>
        <taxon>Eukaryota</taxon>
        <taxon>Fungi</taxon>
        <taxon>Dikarya</taxon>
        <taxon>Ascomycota</taxon>
        <taxon>Pezizomycotina</taxon>
        <taxon>Dothideomycetes</taxon>
        <taxon>Dothideomycetes incertae sedis</taxon>
        <taxon>Botryosphaeriales</taxon>
        <taxon>Botryosphaeriaceae</taxon>
        <taxon>Lasiodiplodia</taxon>
    </lineage>
</organism>